<protein>
    <submittedName>
        <fullName evidence="1">Uncharacterized protein</fullName>
    </submittedName>
</protein>
<name>A0AAN7ULF2_9PEZI</name>
<evidence type="ECO:0000313" key="2">
    <source>
        <dbReference type="Proteomes" id="UP001305414"/>
    </source>
</evidence>
<evidence type="ECO:0000313" key="1">
    <source>
        <dbReference type="EMBL" id="KAK5627491.1"/>
    </source>
</evidence>
<organism evidence="1 2">
    <name type="scientific">Xylaria bambusicola</name>
    <dbReference type="NCBI Taxonomy" id="326684"/>
    <lineage>
        <taxon>Eukaryota</taxon>
        <taxon>Fungi</taxon>
        <taxon>Dikarya</taxon>
        <taxon>Ascomycota</taxon>
        <taxon>Pezizomycotina</taxon>
        <taxon>Sordariomycetes</taxon>
        <taxon>Xylariomycetidae</taxon>
        <taxon>Xylariales</taxon>
        <taxon>Xylariaceae</taxon>
        <taxon>Xylaria</taxon>
    </lineage>
</organism>
<dbReference type="InterPro" id="IPR021276">
    <property type="entry name" value="DUF2855"/>
</dbReference>
<dbReference type="Pfam" id="PF11017">
    <property type="entry name" value="DUF2855"/>
    <property type="match status" value="1"/>
</dbReference>
<accession>A0AAN7ULF2</accession>
<keyword evidence="2" id="KW-1185">Reference proteome</keyword>
<reference evidence="1 2" key="1">
    <citation type="submission" date="2023-10" db="EMBL/GenBank/DDBJ databases">
        <title>Draft genome sequence of Xylaria bambusicola isolate GMP-LS, the root and basal stem rot pathogen of sugarcane in Indonesia.</title>
        <authorList>
            <person name="Selvaraj P."/>
            <person name="Muralishankar V."/>
            <person name="Muruganantham S."/>
            <person name="Sp S."/>
            <person name="Haryani S."/>
            <person name="Lau K.J.X."/>
            <person name="Naqvi N.I."/>
        </authorList>
    </citation>
    <scope>NUCLEOTIDE SEQUENCE [LARGE SCALE GENOMIC DNA]</scope>
    <source>
        <strain evidence="1">GMP-LS</strain>
    </source>
</reference>
<comment type="caution">
    <text evidence="1">The sequence shown here is derived from an EMBL/GenBank/DDBJ whole genome shotgun (WGS) entry which is preliminary data.</text>
</comment>
<proteinExistence type="predicted"/>
<dbReference type="Proteomes" id="UP001305414">
    <property type="component" value="Unassembled WGS sequence"/>
</dbReference>
<gene>
    <name evidence="1" type="ORF">RRF57_003206</name>
</gene>
<dbReference type="AlphaFoldDB" id="A0AAN7ULF2"/>
<dbReference type="EMBL" id="JAWHQM010000005">
    <property type="protein sequence ID" value="KAK5627491.1"/>
    <property type="molecule type" value="Genomic_DNA"/>
</dbReference>
<sequence length="439" mass="47413">MADEIPTVQILDKKNYFSQSLISLPSALPYPPLPPSSLRLRTSVLSLTVNNFTYAALGNLLRWWDVHPLPSSTPAPYNDSSKYGRISAWGYAQVLESTVAAIPKGSYLWGYVPLGTLPEDLQVSLHPSIADQVIVTSAHRKDAMPIYNRYFIYLPSTTTTITTTTTTSSRAEEIARKTTGVAHDAALRVMHATAFLMESFAFSSTPSRVVAPGAGPDDGQSDDPSWSAADADLSDSTVLIFAPGSKAGALFAALLGARKAGEDRPRRIVGVTSGFSQAFVEGTGLYDSVVLTSAEPMSVFTDREEKRVVVFDFGGRAGVAQRWAGTLTPEYPSLQFVGVGSAILDPKVAESVFAAAAKSPAPAYKAARVNAGDMRPRAIKAIGEEEYWAEEARSWEVFRRHGIKGLKMNWGEGMGDVLKGWDRLARGEVLPSEGLVYKL</sequence>